<proteinExistence type="predicted"/>
<dbReference type="EMBL" id="JAACXV010000125">
    <property type="protein sequence ID" value="KAF7283254.1"/>
    <property type="molecule type" value="Genomic_DNA"/>
</dbReference>
<organism evidence="2 3">
    <name type="scientific">Rhynchophorus ferrugineus</name>
    <name type="common">Red palm weevil</name>
    <name type="synonym">Curculio ferrugineus</name>
    <dbReference type="NCBI Taxonomy" id="354439"/>
    <lineage>
        <taxon>Eukaryota</taxon>
        <taxon>Metazoa</taxon>
        <taxon>Ecdysozoa</taxon>
        <taxon>Arthropoda</taxon>
        <taxon>Hexapoda</taxon>
        <taxon>Insecta</taxon>
        <taxon>Pterygota</taxon>
        <taxon>Neoptera</taxon>
        <taxon>Endopterygota</taxon>
        <taxon>Coleoptera</taxon>
        <taxon>Polyphaga</taxon>
        <taxon>Cucujiformia</taxon>
        <taxon>Curculionidae</taxon>
        <taxon>Dryophthorinae</taxon>
        <taxon>Rhynchophorus</taxon>
    </lineage>
</organism>
<evidence type="ECO:0000256" key="1">
    <source>
        <dbReference type="SAM" id="MobiDB-lite"/>
    </source>
</evidence>
<protein>
    <submittedName>
        <fullName evidence="2">Uncharacterized protein</fullName>
    </submittedName>
</protein>
<sequence>MNSNIKKPRFCEISDQEANQENSAKRPRMELESATPNHCGGIRCRTLPSTSEACSCRLSNQKNMTHQVSEKLQ</sequence>
<feature type="region of interest" description="Disordered" evidence="1">
    <location>
        <begin position="1"/>
        <end position="35"/>
    </location>
</feature>
<name>A0A834ILI7_RHYFE</name>
<keyword evidence="3" id="KW-1185">Reference proteome</keyword>
<reference evidence="2" key="1">
    <citation type="submission" date="2020-08" db="EMBL/GenBank/DDBJ databases">
        <title>Genome sequencing and assembly of the red palm weevil Rhynchophorus ferrugineus.</title>
        <authorList>
            <person name="Dias G.B."/>
            <person name="Bergman C.M."/>
            <person name="Manee M."/>
        </authorList>
    </citation>
    <scope>NUCLEOTIDE SEQUENCE</scope>
    <source>
        <strain evidence="2">AA-2017</strain>
        <tissue evidence="2">Whole larva</tissue>
    </source>
</reference>
<comment type="caution">
    <text evidence="2">The sequence shown here is derived from an EMBL/GenBank/DDBJ whole genome shotgun (WGS) entry which is preliminary data.</text>
</comment>
<evidence type="ECO:0000313" key="2">
    <source>
        <dbReference type="EMBL" id="KAF7283254.1"/>
    </source>
</evidence>
<gene>
    <name evidence="2" type="ORF">GWI33_001080</name>
</gene>
<dbReference type="Proteomes" id="UP000625711">
    <property type="component" value="Unassembled WGS sequence"/>
</dbReference>
<evidence type="ECO:0000313" key="3">
    <source>
        <dbReference type="Proteomes" id="UP000625711"/>
    </source>
</evidence>
<dbReference type="AlphaFoldDB" id="A0A834ILI7"/>
<accession>A0A834ILI7</accession>